<dbReference type="AlphaFoldDB" id="A0A368HAF3"/>
<dbReference type="Proteomes" id="UP000252519">
    <property type="component" value="Unassembled WGS sequence"/>
</dbReference>
<dbReference type="EMBL" id="JOJR01000007">
    <property type="protein sequence ID" value="RCN52340.1"/>
    <property type="molecule type" value="Genomic_DNA"/>
</dbReference>
<evidence type="ECO:0000313" key="3">
    <source>
        <dbReference type="Proteomes" id="UP000252519"/>
    </source>
</evidence>
<protein>
    <submittedName>
        <fullName evidence="2">M protein repeat protein</fullName>
    </submittedName>
</protein>
<evidence type="ECO:0000313" key="2">
    <source>
        <dbReference type="EMBL" id="RCN52340.1"/>
    </source>
</evidence>
<proteinExistence type="predicted"/>
<feature type="region of interest" description="Disordered" evidence="1">
    <location>
        <begin position="1"/>
        <end position="75"/>
    </location>
</feature>
<feature type="compositionally biased region" description="Basic and acidic residues" evidence="1">
    <location>
        <begin position="22"/>
        <end position="33"/>
    </location>
</feature>
<keyword evidence="3" id="KW-1185">Reference proteome</keyword>
<reference evidence="2 3" key="1">
    <citation type="submission" date="2014-10" db="EMBL/GenBank/DDBJ databases">
        <title>Draft genome of the hookworm Ancylostoma caninum.</title>
        <authorList>
            <person name="Mitreva M."/>
        </authorList>
    </citation>
    <scope>NUCLEOTIDE SEQUENCE [LARGE SCALE GENOMIC DNA]</scope>
    <source>
        <strain evidence="2 3">Baltimore</strain>
    </source>
</reference>
<feature type="compositionally biased region" description="Basic and acidic residues" evidence="1">
    <location>
        <begin position="1"/>
        <end position="11"/>
    </location>
</feature>
<comment type="caution">
    <text evidence="2">The sequence shown here is derived from an EMBL/GenBank/DDBJ whole genome shotgun (WGS) entry which is preliminary data.</text>
</comment>
<dbReference type="OrthoDB" id="5877285at2759"/>
<dbReference type="STRING" id="29170.A0A368HAF3"/>
<accession>A0A368HAF3</accession>
<sequence>MLSPDHPKKQQQDSLNASGHAGEIRALKDRIAELEEQNSALKNQSKSKTSTAKPVVARTDRTFNVEEMEESADKEMKEKMEQLEREIANLKMEKEQLERIANYSTCNEVGELKRYLAIKDDQLEYLGKQCDEFDALEAKYLQKITDLTKERDQLRAQIDPSSVPVAPVVPVLTEALTQGVKMLSPDHPKKHQQDTLNVSYIF</sequence>
<name>A0A368HAF3_ANCCA</name>
<gene>
    <name evidence="2" type="ORF">ANCCAN_01382</name>
</gene>
<organism evidence="2 3">
    <name type="scientific">Ancylostoma caninum</name>
    <name type="common">Dog hookworm</name>
    <dbReference type="NCBI Taxonomy" id="29170"/>
    <lineage>
        <taxon>Eukaryota</taxon>
        <taxon>Metazoa</taxon>
        <taxon>Ecdysozoa</taxon>
        <taxon>Nematoda</taxon>
        <taxon>Chromadorea</taxon>
        <taxon>Rhabditida</taxon>
        <taxon>Rhabditina</taxon>
        <taxon>Rhabditomorpha</taxon>
        <taxon>Strongyloidea</taxon>
        <taxon>Ancylostomatidae</taxon>
        <taxon>Ancylostomatinae</taxon>
        <taxon>Ancylostoma</taxon>
    </lineage>
</organism>
<feature type="compositionally biased region" description="Polar residues" evidence="1">
    <location>
        <begin position="37"/>
        <end position="52"/>
    </location>
</feature>
<dbReference type="Gene3D" id="1.10.287.1490">
    <property type="match status" value="1"/>
</dbReference>
<evidence type="ECO:0000256" key="1">
    <source>
        <dbReference type="SAM" id="MobiDB-lite"/>
    </source>
</evidence>